<protein>
    <submittedName>
        <fullName evidence="2">Uncharacterized protein</fullName>
    </submittedName>
</protein>
<feature type="compositionally biased region" description="Basic and acidic residues" evidence="1">
    <location>
        <begin position="381"/>
        <end position="390"/>
    </location>
</feature>
<dbReference type="AlphaFoldDB" id="A0A8J5CEG7"/>
<accession>A0A8J5CEG7</accession>
<dbReference type="OrthoDB" id="8060926at2759"/>
<evidence type="ECO:0000256" key="1">
    <source>
        <dbReference type="SAM" id="MobiDB-lite"/>
    </source>
</evidence>
<proteinExistence type="predicted"/>
<dbReference type="EMBL" id="JACEEZ010014358">
    <property type="protein sequence ID" value="KAG0719553.1"/>
    <property type="molecule type" value="Genomic_DNA"/>
</dbReference>
<organism evidence="2 3">
    <name type="scientific">Chionoecetes opilio</name>
    <name type="common">Atlantic snow crab</name>
    <name type="synonym">Cancer opilio</name>
    <dbReference type="NCBI Taxonomy" id="41210"/>
    <lineage>
        <taxon>Eukaryota</taxon>
        <taxon>Metazoa</taxon>
        <taxon>Ecdysozoa</taxon>
        <taxon>Arthropoda</taxon>
        <taxon>Crustacea</taxon>
        <taxon>Multicrustacea</taxon>
        <taxon>Malacostraca</taxon>
        <taxon>Eumalacostraca</taxon>
        <taxon>Eucarida</taxon>
        <taxon>Decapoda</taxon>
        <taxon>Pleocyemata</taxon>
        <taxon>Brachyura</taxon>
        <taxon>Eubrachyura</taxon>
        <taxon>Majoidea</taxon>
        <taxon>Majidae</taxon>
        <taxon>Chionoecetes</taxon>
    </lineage>
</organism>
<feature type="compositionally biased region" description="Basic and acidic residues" evidence="1">
    <location>
        <begin position="25"/>
        <end position="34"/>
    </location>
</feature>
<feature type="compositionally biased region" description="Basic and acidic residues" evidence="1">
    <location>
        <begin position="408"/>
        <end position="423"/>
    </location>
</feature>
<feature type="compositionally biased region" description="Polar residues" evidence="1">
    <location>
        <begin position="330"/>
        <end position="342"/>
    </location>
</feature>
<feature type="region of interest" description="Disordered" evidence="1">
    <location>
        <begin position="330"/>
        <end position="366"/>
    </location>
</feature>
<reference evidence="2" key="1">
    <citation type="submission" date="2020-07" db="EMBL/GenBank/DDBJ databases">
        <title>The High-quality genome of the commercially important snow crab, Chionoecetes opilio.</title>
        <authorList>
            <person name="Jeong J.-H."/>
            <person name="Ryu S."/>
        </authorList>
    </citation>
    <scope>NUCLEOTIDE SEQUENCE</scope>
    <source>
        <strain evidence="2">MADBK_172401_WGS</strain>
        <tissue evidence="2">Digestive gland</tissue>
    </source>
</reference>
<feature type="region of interest" description="Disordered" evidence="1">
    <location>
        <begin position="379"/>
        <end position="449"/>
    </location>
</feature>
<feature type="compositionally biased region" description="Acidic residues" evidence="1">
    <location>
        <begin position="424"/>
        <end position="433"/>
    </location>
</feature>
<keyword evidence="3" id="KW-1185">Reference proteome</keyword>
<feature type="region of interest" description="Disordered" evidence="1">
    <location>
        <begin position="25"/>
        <end position="48"/>
    </location>
</feature>
<sequence length="449" mass="50637">MHSTCYASLSSKRKFCQAEKCKQKSEEHLERNEASDQQDPPPEASAPKRLRSSMSVLHGKTLCVWCMKGGYKSSNRDKQILFLSTVDVWTKFNLHTVRLENDVMRLRFDTLIAYIPDSQTAFGLEIRYHRSCWRKYVSDHKPLSDVSTQHLQRVNLREAQALFFHHIRQVIFKDHEIRTLQSLLQDYNPPVRSIASILTSYITGKCTAFEINLSVLLHGLTRSKEIVDIMHKDGLGISYNDVIMLRDFWVVNDLNCSSDCPFELAKGKPTIAIVDNDDFKSDTLSGAGQSHRTNVMFVLPESFDPEHPSQNPEDRPVLDANLASNLSTTLKDLGSEKQNVNPYKTAKRGEPPLRKPPADDSIPPDTSVQRILGVIHALARAQDDRPRPTPEEQTVSGFSGFHASMSKCRREERGNIPHDHTSDDSSESEDSDSDSGSYSESCSDSEVAD</sequence>
<dbReference type="PANTHER" id="PTHR47018">
    <property type="entry name" value="CXC DOMAIN-CONTAINING PROTEIN-RELATED"/>
    <property type="match status" value="1"/>
</dbReference>
<comment type="caution">
    <text evidence="2">The sequence shown here is derived from an EMBL/GenBank/DDBJ whole genome shotgun (WGS) entry which is preliminary data.</text>
</comment>
<feature type="compositionally biased region" description="Low complexity" evidence="1">
    <location>
        <begin position="434"/>
        <end position="449"/>
    </location>
</feature>
<dbReference type="PANTHER" id="PTHR47018:SF3">
    <property type="entry name" value="MYCBP-ASSOCIATED PROTEIN"/>
    <property type="match status" value="1"/>
</dbReference>
<dbReference type="Proteomes" id="UP000770661">
    <property type="component" value="Unassembled WGS sequence"/>
</dbReference>
<evidence type="ECO:0000313" key="3">
    <source>
        <dbReference type="Proteomes" id="UP000770661"/>
    </source>
</evidence>
<evidence type="ECO:0000313" key="2">
    <source>
        <dbReference type="EMBL" id="KAG0719553.1"/>
    </source>
</evidence>
<feature type="compositionally biased region" description="Basic and acidic residues" evidence="1">
    <location>
        <begin position="347"/>
        <end position="358"/>
    </location>
</feature>
<name>A0A8J5CEG7_CHIOP</name>
<gene>
    <name evidence="2" type="ORF">GWK47_050228</name>
</gene>